<dbReference type="InterPro" id="IPR019734">
    <property type="entry name" value="TPR_rpt"/>
</dbReference>
<dbReference type="InterPro" id="IPR011990">
    <property type="entry name" value="TPR-like_helical_dom_sf"/>
</dbReference>
<dbReference type="InterPro" id="IPR050498">
    <property type="entry name" value="Ycf3"/>
</dbReference>
<feature type="repeat" description="TPR" evidence="3">
    <location>
        <begin position="242"/>
        <end position="275"/>
    </location>
</feature>
<feature type="repeat" description="TPR" evidence="3">
    <location>
        <begin position="320"/>
        <end position="353"/>
    </location>
</feature>
<keyword evidence="4" id="KW-0732">Signal</keyword>
<proteinExistence type="predicted"/>
<keyword evidence="1" id="KW-0677">Repeat</keyword>
<dbReference type="Gene3D" id="2.30.30.40">
    <property type="entry name" value="SH3 Domains"/>
    <property type="match status" value="1"/>
</dbReference>
<comment type="caution">
    <text evidence="5">The sequence shown here is derived from an EMBL/GenBank/DDBJ whole genome shotgun (WGS) entry which is preliminary data.</text>
</comment>
<sequence length="479" mass="53250">MKNIVLGSMLFLLAGSLSALDRGELSLKAGPTQPGEALSLVWVEVFVAPKIVKTENQLELGIRTTSKVRSVKAVFDFSSEQVSLASPDGLTWSGTFQLGEKLSDGAHIVRYFIAGKRGTIQRTVEFFVSRQTDSVVAETTSIASPEASGESAWDLTVTATATALSGKSVRTIKPGEKLVGVLKKTWYKVVFADGQEGWISSEQVEDPAELYYKKGYEAYATRNYHEALSLYKKALEINDNLTKAYYWRAKTFLAQDNLEAAAEEIQKALKTDNSNLDSRMLADTLAQKFYSGGHDKFRAGRFREAIANFNKAIDLNKFLTQAWIEKGDSYWRLGMEKQAKNTWREALKVEPENNQIRSLLGLEQLPALSRVAATKSLAEKINLAPTLINDSLKIVRDEKTAKGTKIESALRSVVALTKSLGTPVSERGWQVRKRGNKTLVSFMCEQKGGLPESFDWLVDVDTKQVIPNNENARLLMSRW</sequence>
<evidence type="ECO:0000256" key="3">
    <source>
        <dbReference type="PROSITE-ProRule" id="PRU00339"/>
    </source>
</evidence>
<accession>A0A1F4TS02</accession>
<dbReference type="EMBL" id="MEUF01000028">
    <property type="protein sequence ID" value="OGC35417.1"/>
    <property type="molecule type" value="Genomic_DNA"/>
</dbReference>
<dbReference type="PANTHER" id="PTHR44858">
    <property type="entry name" value="TETRATRICOPEPTIDE REPEAT PROTEIN 6"/>
    <property type="match status" value="1"/>
</dbReference>
<dbReference type="SUPFAM" id="SSF48452">
    <property type="entry name" value="TPR-like"/>
    <property type="match status" value="1"/>
</dbReference>
<reference evidence="5 6" key="1">
    <citation type="journal article" date="2016" name="Nat. Commun.">
        <title>Thousands of microbial genomes shed light on interconnected biogeochemical processes in an aquifer system.</title>
        <authorList>
            <person name="Anantharaman K."/>
            <person name="Brown C.T."/>
            <person name="Hug L.A."/>
            <person name="Sharon I."/>
            <person name="Castelle C.J."/>
            <person name="Probst A.J."/>
            <person name="Thomas B.C."/>
            <person name="Singh A."/>
            <person name="Wilkins M.J."/>
            <person name="Karaoz U."/>
            <person name="Brodie E.L."/>
            <person name="Williams K.H."/>
            <person name="Hubbard S.S."/>
            <person name="Banfield J.F."/>
        </authorList>
    </citation>
    <scope>NUCLEOTIDE SEQUENCE [LARGE SCALE GENOMIC DNA]</scope>
</reference>
<feature type="repeat" description="TPR" evidence="3">
    <location>
        <begin position="208"/>
        <end position="241"/>
    </location>
</feature>
<evidence type="ECO:0000256" key="1">
    <source>
        <dbReference type="ARBA" id="ARBA00022737"/>
    </source>
</evidence>
<evidence type="ECO:0000256" key="4">
    <source>
        <dbReference type="SAM" id="SignalP"/>
    </source>
</evidence>
<dbReference type="AlphaFoldDB" id="A0A1F4TS02"/>
<feature type="signal peptide" evidence="4">
    <location>
        <begin position="1"/>
        <end position="19"/>
    </location>
</feature>
<dbReference type="STRING" id="1802583.A2311_06095"/>
<protein>
    <submittedName>
        <fullName evidence="5">Uncharacterized protein</fullName>
    </submittedName>
</protein>
<feature type="chain" id="PRO_5009514682" evidence="4">
    <location>
        <begin position="20"/>
        <end position="479"/>
    </location>
</feature>
<dbReference type="SMART" id="SM00028">
    <property type="entry name" value="TPR"/>
    <property type="match status" value="4"/>
</dbReference>
<keyword evidence="2 3" id="KW-0802">TPR repeat</keyword>
<organism evidence="5 6">
    <name type="scientific">candidate division WOR-1 bacterium RIFOXYB2_FULL_48_7</name>
    <dbReference type="NCBI Taxonomy" id="1802583"/>
    <lineage>
        <taxon>Bacteria</taxon>
        <taxon>Bacillati</taxon>
        <taxon>Saganbacteria</taxon>
    </lineage>
</organism>
<dbReference type="GO" id="GO:0046813">
    <property type="term" value="P:receptor-mediated virion attachment to host cell"/>
    <property type="evidence" value="ECO:0007669"/>
    <property type="project" value="TreeGrafter"/>
</dbReference>
<name>A0A1F4TS02_UNCSA</name>
<dbReference type="PROSITE" id="PS50005">
    <property type="entry name" value="TPR"/>
    <property type="match status" value="4"/>
</dbReference>
<feature type="repeat" description="TPR" evidence="3">
    <location>
        <begin position="286"/>
        <end position="319"/>
    </location>
</feature>
<dbReference type="Proteomes" id="UP000178951">
    <property type="component" value="Unassembled WGS sequence"/>
</dbReference>
<evidence type="ECO:0000313" key="6">
    <source>
        <dbReference type="Proteomes" id="UP000178951"/>
    </source>
</evidence>
<dbReference type="Gene3D" id="1.25.40.10">
    <property type="entry name" value="Tetratricopeptide repeat domain"/>
    <property type="match status" value="2"/>
</dbReference>
<evidence type="ECO:0000313" key="5">
    <source>
        <dbReference type="EMBL" id="OGC35417.1"/>
    </source>
</evidence>
<dbReference type="PANTHER" id="PTHR44858:SF1">
    <property type="entry name" value="UDP-N-ACETYLGLUCOSAMINE--PEPTIDE N-ACETYLGLUCOSAMINYLTRANSFERASE SPINDLY-RELATED"/>
    <property type="match status" value="1"/>
</dbReference>
<dbReference type="GO" id="GO:0009279">
    <property type="term" value="C:cell outer membrane"/>
    <property type="evidence" value="ECO:0007669"/>
    <property type="project" value="TreeGrafter"/>
</dbReference>
<dbReference type="Pfam" id="PF13432">
    <property type="entry name" value="TPR_16"/>
    <property type="match status" value="2"/>
</dbReference>
<evidence type="ECO:0000256" key="2">
    <source>
        <dbReference type="ARBA" id="ARBA00022803"/>
    </source>
</evidence>
<gene>
    <name evidence="5" type="ORF">A2311_06095</name>
</gene>